<dbReference type="EMBL" id="JADINH010000187">
    <property type="protein sequence ID" value="MBO8416598.1"/>
    <property type="molecule type" value="Genomic_DNA"/>
</dbReference>
<dbReference type="GO" id="GO:0005840">
    <property type="term" value="C:ribosome"/>
    <property type="evidence" value="ECO:0007669"/>
    <property type="project" value="UniProtKB-KW"/>
</dbReference>
<reference evidence="4" key="2">
    <citation type="journal article" date="2021" name="PeerJ">
        <title>Extensive microbial diversity within the chicken gut microbiome revealed by metagenomics and culture.</title>
        <authorList>
            <person name="Gilroy R."/>
            <person name="Ravi A."/>
            <person name="Getino M."/>
            <person name="Pursley I."/>
            <person name="Horton D.L."/>
            <person name="Alikhan N.F."/>
            <person name="Baker D."/>
            <person name="Gharbi K."/>
            <person name="Hall N."/>
            <person name="Watson M."/>
            <person name="Adriaenssens E.M."/>
            <person name="Foster-Nyarko E."/>
            <person name="Jarju S."/>
            <person name="Secka A."/>
            <person name="Antonio M."/>
            <person name="Oren A."/>
            <person name="Chaudhuri R.R."/>
            <person name="La Ragione R."/>
            <person name="Hildebrand F."/>
            <person name="Pallen M.J."/>
        </authorList>
    </citation>
    <scope>NUCLEOTIDE SEQUENCE</scope>
    <source>
        <strain evidence="4">17213</strain>
    </source>
</reference>
<organism evidence="4 5">
    <name type="scientific">Candidatus Avisuccinivibrio stercorigallinarum</name>
    <dbReference type="NCBI Taxonomy" id="2840704"/>
    <lineage>
        <taxon>Bacteria</taxon>
        <taxon>Pseudomonadati</taxon>
        <taxon>Pseudomonadota</taxon>
        <taxon>Gammaproteobacteria</taxon>
        <taxon>Aeromonadales</taxon>
        <taxon>Succinivibrionaceae</taxon>
        <taxon>Succinivibrionaceae incertae sedis</taxon>
        <taxon>Candidatus Avisuccinivibrio</taxon>
    </lineage>
</organism>
<evidence type="ECO:0000313" key="4">
    <source>
        <dbReference type="EMBL" id="MBO8416598.1"/>
    </source>
</evidence>
<feature type="non-terminal residue" evidence="4">
    <location>
        <position position="1"/>
    </location>
</feature>
<dbReference type="Proteomes" id="UP000823631">
    <property type="component" value="Unassembled WGS sequence"/>
</dbReference>
<dbReference type="Gene3D" id="4.10.410.60">
    <property type="match status" value="1"/>
</dbReference>
<reference evidence="4" key="1">
    <citation type="submission" date="2020-10" db="EMBL/GenBank/DDBJ databases">
        <authorList>
            <person name="Gilroy R."/>
        </authorList>
    </citation>
    <scope>NUCLEOTIDE SEQUENCE</scope>
    <source>
        <strain evidence="4">17213</strain>
    </source>
</reference>
<comment type="similarity">
    <text evidence="1">Belongs to the bacterial ribosomal protein bL35 family.</text>
</comment>
<evidence type="ECO:0000313" key="5">
    <source>
        <dbReference type="Proteomes" id="UP000823631"/>
    </source>
</evidence>
<dbReference type="GO" id="GO:1990904">
    <property type="term" value="C:ribonucleoprotein complex"/>
    <property type="evidence" value="ECO:0007669"/>
    <property type="project" value="UniProtKB-KW"/>
</dbReference>
<dbReference type="InterPro" id="IPR021137">
    <property type="entry name" value="Ribosomal_bL35-like"/>
</dbReference>
<dbReference type="SUPFAM" id="SSF143034">
    <property type="entry name" value="L35p-like"/>
    <property type="match status" value="1"/>
</dbReference>
<comment type="caution">
    <text evidence="4">The sequence shown here is derived from an EMBL/GenBank/DDBJ whole genome shotgun (WGS) entry which is preliminary data.</text>
</comment>
<dbReference type="AlphaFoldDB" id="A0A9D9DDS2"/>
<dbReference type="GO" id="GO:0006412">
    <property type="term" value="P:translation"/>
    <property type="evidence" value="ECO:0007669"/>
    <property type="project" value="InterPro"/>
</dbReference>
<keyword evidence="3" id="KW-0687">Ribonucleoprotein</keyword>
<protein>
    <submittedName>
        <fullName evidence="4">50S ribosomal protein L35</fullName>
    </submittedName>
</protein>
<evidence type="ECO:0000256" key="1">
    <source>
        <dbReference type="ARBA" id="ARBA00006598"/>
    </source>
</evidence>
<accession>A0A9D9DDS2</accession>
<evidence type="ECO:0000256" key="3">
    <source>
        <dbReference type="ARBA" id="ARBA00023274"/>
    </source>
</evidence>
<sequence length="44" mass="5451">FKCRHQNLRHILTKKTRKRKRALRKMTYVHSSNIRAIMRQLPYA</sequence>
<gene>
    <name evidence="4" type="ORF">IAB19_09475</name>
</gene>
<dbReference type="Pfam" id="PF01632">
    <property type="entry name" value="Ribosomal_L35p"/>
    <property type="match status" value="1"/>
</dbReference>
<dbReference type="InterPro" id="IPR037229">
    <property type="entry name" value="Ribosomal_bL35_sf"/>
</dbReference>
<evidence type="ECO:0000256" key="2">
    <source>
        <dbReference type="ARBA" id="ARBA00022980"/>
    </source>
</evidence>
<name>A0A9D9DDS2_9GAMM</name>
<proteinExistence type="inferred from homology"/>
<keyword evidence="2 4" id="KW-0689">Ribosomal protein</keyword>
<dbReference type="GO" id="GO:0003735">
    <property type="term" value="F:structural constituent of ribosome"/>
    <property type="evidence" value="ECO:0007669"/>
    <property type="project" value="InterPro"/>
</dbReference>